<reference evidence="2" key="2">
    <citation type="submission" date="2020-11" db="EMBL/GenBank/DDBJ databases">
        <authorList>
            <person name="McCartney M.A."/>
            <person name="Auch B."/>
            <person name="Kono T."/>
            <person name="Mallez S."/>
            <person name="Becker A."/>
            <person name="Gohl D.M."/>
            <person name="Silverstein K.A.T."/>
            <person name="Koren S."/>
            <person name="Bechman K.B."/>
            <person name="Herman A."/>
            <person name="Abrahante J.E."/>
            <person name="Garbe J."/>
        </authorList>
    </citation>
    <scope>NUCLEOTIDE SEQUENCE</scope>
    <source>
        <strain evidence="2">Duluth1</strain>
        <tissue evidence="2">Whole animal</tissue>
    </source>
</reference>
<sequence length="71" mass="7397">MYCSDESISRSSNSGHRGDLASVMSFTSTNTASSRGSVAKGQVQGQQMGPVPLQIAPQQLGTKVKVLKGDV</sequence>
<dbReference type="EMBL" id="JAIWYP010000010">
    <property type="protein sequence ID" value="KAH3746761.1"/>
    <property type="molecule type" value="Genomic_DNA"/>
</dbReference>
<feature type="compositionally biased region" description="Low complexity" evidence="1">
    <location>
        <begin position="41"/>
        <end position="50"/>
    </location>
</feature>
<proteinExistence type="predicted"/>
<evidence type="ECO:0000256" key="1">
    <source>
        <dbReference type="SAM" id="MobiDB-lite"/>
    </source>
</evidence>
<feature type="region of interest" description="Disordered" evidence="1">
    <location>
        <begin position="1"/>
        <end position="50"/>
    </location>
</feature>
<keyword evidence="3" id="KW-1185">Reference proteome</keyword>
<accession>A0A9D4DD67</accession>
<reference evidence="2" key="1">
    <citation type="journal article" date="2019" name="bioRxiv">
        <title>The Genome of the Zebra Mussel, Dreissena polymorpha: A Resource for Invasive Species Research.</title>
        <authorList>
            <person name="McCartney M.A."/>
            <person name="Auch B."/>
            <person name="Kono T."/>
            <person name="Mallez S."/>
            <person name="Zhang Y."/>
            <person name="Obille A."/>
            <person name="Becker A."/>
            <person name="Abrahante J.E."/>
            <person name="Garbe J."/>
            <person name="Badalamenti J.P."/>
            <person name="Herman A."/>
            <person name="Mangelson H."/>
            <person name="Liachko I."/>
            <person name="Sullivan S."/>
            <person name="Sone E.D."/>
            <person name="Koren S."/>
            <person name="Silverstein K.A.T."/>
            <person name="Beckman K.B."/>
            <person name="Gohl D.M."/>
        </authorList>
    </citation>
    <scope>NUCLEOTIDE SEQUENCE</scope>
    <source>
        <strain evidence="2">Duluth1</strain>
        <tissue evidence="2">Whole animal</tissue>
    </source>
</reference>
<protein>
    <submittedName>
        <fullName evidence="2">Uncharacterized protein</fullName>
    </submittedName>
</protein>
<dbReference type="Proteomes" id="UP000828390">
    <property type="component" value="Unassembled WGS sequence"/>
</dbReference>
<name>A0A9D4DD67_DREPO</name>
<evidence type="ECO:0000313" key="3">
    <source>
        <dbReference type="Proteomes" id="UP000828390"/>
    </source>
</evidence>
<evidence type="ECO:0000313" key="2">
    <source>
        <dbReference type="EMBL" id="KAH3746761.1"/>
    </source>
</evidence>
<comment type="caution">
    <text evidence="2">The sequence shown here is derived from an EMBL/GenBank/DDBJ whole genome shotgun (WGS) entry which is preliminary data.</text>
</comment>
<organism evidence="2 3">
    <name type="scientific">Dreissena polymorpha</name>
    <name type="common">Zebra mussel</name>
    <name type="synonym">Mytilus polymorpha</name>
    <dbReference type="NCBI Taxonomy" id="45954"/>
    <lineage>
        <taxon>Eukaryota</taxon>
        <taxon>Metazoa</taxon>
        <taxon>Spiralia</taxon>
        <taxon>Lophotrochozoa</taxon>
        <taxon>Mollusca</taxon>
        <taxon>Bivalvia</taxon>
        <taxon>Autobranchia</taxon>
        <taxon>Heteroconchia</taxon>
        <taxon>Euheterodonta</taxon>
        <taxon>Imparidentia</taxon>
        <taxon>Neoheterodontei</taxon>
        <taxon>Myida</taxon>
        <taxon>Dreissenoidea</taxon>
        <taxon>Dreissenidae</taxon>
        <taxon>Dreissena</taxon>
    </lineage>
</organism>
<dbReference type="AlphaFoldDB" id="A0A9D4DD67"/>
<feature type="compositionally biased region" description="Polar residues" evidence="1">
    <location>
        <begin position="24"/>
        <end position="36"/>
    </location>
</feature>
<gene>
    <name evidence="2" type="ORF">DPMN_181177</name>
</gene>